<proteinExistence type="predicted"/>
<dbReference type="HOGENOM" id="CLU_1170866_0_0_1"/>
<organism evidence="3">
    <name type="scientific">Melampsora larici-populina (strain 98AG31 / pathotype 3-4-7)</name>
    <name type="common">Poplar leaf rust fungus</name>
    <dbReference type="NCBI Taxonomy" id="747676"/>
    <lineage>
        <taxon>Eukaryota</taxon>
        <taxon>Fungi</taxon>
        <taxon>Dikarya</taxon>
        <taxon>Basidiomycota</taxon>
        <taxon>Pucciniomycotina</taxon>
        <taxon>Pucciniomycetes</taxon>
        <taxon>Pucciniales</taxon>
        <taxon>Melampsoraceae</taxon>
        <taxon>Melampsora</taxon>
    </lineage>
</organism>
<dbReference type="InParanoid" id="F4S266"/>
<feature type="compositionally biased region" description="Polar residues" evidence="1">
    <location>
        <begin position="109"/>
        <end position="121"/>
    </location>
</feature>
<dbReference type="VEuPathDB" id="FungiDB:MELLADRAFT_111148"/>
<dbReference type="GeneID" id="18924293"/>
<dbReference type="Proteomes" id="UP000001072">
    <property type="component" value="Unassembled WGS sequence"/>
</dbReference>
<dbReference type="AlphaFoldDB" id="F4S266"/>
<gene>
    <name evidence="2" type="ORF">MELLADRAFT_111148</name>
</gene>
<keyword evidence="3" id="KW-1185">Reference proteome</keyword>
<feature type="compositionally biased region" description="Low complexity" evidence="1">
    <location>
        <begin position="45"/>
        <end position="57"/>
    </location>
</feature>
<dbReference type="EMBL" id="GL883139">
    <property type="protein sequence ID" value="EGG01304.1"/>
    <property type="molecule type" value="Genomic_DNA"/>
</dbReference>
<feature type="compositionally biased region" description="Polar residues" evidence="1">
    <location>
        <begin position="143"/>
        <end position="155"/>
    </location>
</feature>
<sequence length="237" mass="24565">MSTPNETDQFNAQVKRTSERIRSSSATPPENQSVGKKTDKPDGMSTSSQSASASLTAGEVIDASPAQGRKGQKGKKVGDVVEKVASGDVVDNITSKDAGNGDVHDMEEASSTAPKTGSSLAVVQPVADENTCQPASRPKDSQTPKSNAASASPFDSRSPLRTAGPRITVSSPLALPGHLIAPEVINRGVLNNMPAPGQLLHTKFVAGANNILAKIDKCSPDTIKSWLQAKGFGLVPL</sequence>
<feature type="region of interest" description="Disordered" evidence="1">
    <location>
        <begin position="1"/>
        <end position="165"/>
    </location>
</feature>
<name>F4S266_MELLP</name>
<feature type="compositionally biased region" description="Polar residues" evidence="1">
    <location>
        <begin position="23"/>
        <end position="35"/>
    </location>
</feature>
<accession>F4S266</accession>
<dbReference type="RefSeq" id="XP_007415405.1">
    <property type="nucleotide sequence ID" value="XM_007415343.1"/>
</dbReference>
<evidence type="ECO:0000313" key="2">
    <source>
        <dbReference type="EMBL" id="EGG01304.1"/>
    </source>
</evidence>
<evidence type="ECO:0000256" key="1">
    <source>
        <dbReference type="SAM" id="MobiDB-lite"/>
    </source>
</evidence>
<dbReference type="KEGG" id="mlr:MELLADRAFT_111148"/>
<feature type="compositionally biased region" description="Polar residues" evidence="1">
    <location>
        <begin position="1"/>
        <end position="15"/>
    </location>
</feature>
<protein>
    <submittedName>
        <fullName evidence="2">Uncharacterized protein</fullName>
    </submittedName>
</protein>
<reference evidence="3" key="1">
    <citation type="journal article" date="2011" name="Proc. Natl. Acad. Sci. U.S.A.">
        <title>Obligate biotrophy features unraveled by the genomic analysis of rust fungi.</title>
        <authorList>
            <person name="Duplessis S."/>
            <person name="Cuomo C.A."/>
            <person name="Lin Y.-C."/>
            <person name="Aerts A."/>
            <person name="Tisserant E."/>
            <person name="Veneault-Fourrey C."/>
            <person name="Joly D.L."/>
            <person name="Hacquard S."/>
            <person name="Amselem J."/>
            <person name="Cantarel B.L."/>
            <person name="Chiu R."/>
            <person name="Coutinho P.M."/>
            <person name="Feau N."/>
            <person name="Field M."/>
            <person name="Frey P."/>
            <person name="Gelhaye E."/>
            <person name="Goldberg J."/>
            <person name="Grabherr M.G."/>
            <person name="Kodira C.D."/>
            <person name="Kohler A."/>
            <person name="Kuees U."/>
            <person name="Lindquist E.A."/>
            <person name="Lucas S.M."/>
            <person name="Mago R."/>
            <person name="Mauceli E."/>
            <person name="Morin E."/>
            <person name="Murat C."/>
            <person name="Pangilinan J.L."/>
            <person name="Park R."/>
            <person name="Pearson M."/>
            <person name="Quesneville H."/>
            <person name="Rouhier N."/>
            <person name="Sakthikumar S."/>
            <person name="Salamov A.A."/>
            <person name="Schmutz J."/>
            <person name="Selles B."/>
            <person name="Shapiro H."/>
            <person name="Tanguay P."/>
            <person name="Tuskan G.A."/>
            <person name="Henrissat B."/>
            <person name="Van de Peer Y."/>
            <person name="Rouze P."/>
            <person name="Ellis J.G."/>
            <person name="Dodds P.N."/>
            <person name="Schein J.E."/>
            <person name="Zhong S."/>
            <person name="Hamelin R.C."/>
            <person name="Grigoriev I.V."/>
            <person name="Szabo L.J."/>
            <person name="Martin F."/>
        </authorList>
    </citation>
    <scope>NUCLEOTIDE SEQUENCE [LARGE SCALE GENOMIC DNA]</scope>
    <source>
        <strain evidence="3">98AG31 / pathotype 3-4-7</strain>
    </source>
</reference>
<evidence type="ECO:0000313" key="3">
    <source>
        <dbReference type="Proteomes" id="UP000001072"/>
    </source>
</evidence>